<dbReference type="CDD" id="cd02218">
    <property type="entry name" value="cupin_PGI"/>
    <property type="match status" value="1"/>
</dbReference>
<dbReference type="Proteomes" id="UP001203972">
    <property type="component" value="Unassembled WGS sequence"/>
</dbReference>
<comment type="catalytic activity">
    <reaction evidence="6">
        <text>alpha-D-glucose 6-phosphate = beta-D-fructose 6-phosphate</text>
        <dbReference type="Rhea" id="RHEA:11816"/>
        <dbReference type="ChEBI" id="CHEBI:57634"/>
        <dbReference type="ChEBI" id="CHEBI:58225"/>
        <dbReference type="EC" id="5.3.1.9"/>
    </reaction>
</comment>
<dbReference type="EMBL" id="JAKTMA010000014">
    <property type="protein sequence ID" value="MCR0233010.1"/>
    <property type="molecule type" value="Genomic_DNA"/>
</dbReference>
<dbReference type="GO" id="GO:0005737">
    <property type="term" value="C:cytoplasm"/>
    <property type="evidence" value="ECO:0007669"/>
    <property type="project" value="InterPro"/>
</dbReference>
<evidence type="ECO:0000313" key="13">
    <source>
        <dbReference type="Proteomes" id="UP000503330"/>
    </source>
</evidence>
<reference evidence="9" key="4">
    <citation type="journal article" date="2022" name="Clin. Infect. Dis.">
        <title>Association between Clostridium innocuum and antibiotic-associated diarrhea in adults and children: A cross-sectional study and comparative genomics analysis.</title>
        <authorList>
            <person name="Cherny K.E."/>
            <person name="Muscat E.B."/>
            <person name="Balaji A."/>
            <person name="Mukherjee J."/>
            <person name="Ozer E.A."/>
            <person name="Angarone M.P."/>
            <person name="Hauser A.R."/>
            <person name="Sichel J.S."/>
            <person name="Amponsah E."/>
            <person name="Kociolek L.K."/>
        </authorList>
    </citation>
    <scope>NUCLEOTIDE SEQUENCE</scope>
    <source>
        <strain evidence="9">NU1-AC-029v</strain>
    </source>
</reference>
<evidence type="ECO:0000313" key="10">
    <source>
        <dbReference type="EMBL" id="MZH57650.1"/>
    </source>
</evidence>
<dbReference type="SUPFAM" id="SSF51182">
    <property type="entry name" value="RmlC-like cupins"/>
    <property type="match status" value="1"/>
</dbReference>
<dbReference type="UniPathway" id="UPA00109">
    <property type="reaction ID" value="UER00181"/>
</dbReference>
<evidence type="ECO:0000256" key="4">
    <source>
        <dbReference type="ARBA" id="ARBA00022432"/>
    </source>
</evidence>
<accession>A0A099I1W4</accession>
<evidence type="ECO:0000313" key="8">
    <source>
        <dbReference type="EMBL" id="KGJ51919.1"/>
    </source>
</evidence>
<dbReference type="GeneID" id="61927576"/>
<evidence type="ECO:0000256" key="6">
    <source>
        <dbReference type="ARBA" id="ARBA00029321"/>
    </source>
</evidence>
<comment type="pathway">
    <text evidence="1">Carbohydrate degradation; glycolysis; D-glyceraldehyde 3-phosphate and glycerone phosphate from D-glucose: step 2/4.</text>
</comment>
<protein>
    <recommendedName>
        <fullName evidence="3">glucose-6-phosphate isomerase</fullName>
        <ecNumber evidence="3">5.3.1.9</ecNumber>
    </recommendedName>
</protein>
<evidence type="ECO:0000256" key="1">
    <source>
        <dbReference type="ARBA" id="ARBA00004926"/>
    </source>
</evidence>
<keyword evidence="8" id="KW-0413">Isomerase</keyword>
<proteinExistence type="inferred from homology"/>
<evidence type="ECO:0000256" key="5">
    <source>
        <dbReference type="ARBA" id="ARBA00023152"/>
    </source>
</evidence>
<dbReference type="Proteomes" id="UP000030008">
    <property type="component" value="Unassembled WGS sequence"/>
</dbReference>
<evidence type="ECO:0000256" key="3">
    <source>
        <dbReference type="ARBA" id="ARBA00011952"/>
    </source>
</evidence>
<dbReference type="EMBL" id="JQIF01000092">
    <property type="protein sequence ID" value="KGJ51919.1"/>
    <property type="molecule type" value="Genomic_DNA"/>
</dbReference>
<dbReference type="GO" id="GO:0004347">
    <property type="term" value="F:glucose-6-phosphate isomerase activity"/>
    <property type="evidence" value="ECO:0007669"/>
    <property type="project" value="UniProtKB-EC"/>
</dbReference>
<reference evidence="10" key="2">
    <citation type="journal article" date="2019" name="Nat. Med.">
        <title>A library of human gut bacterial isolates paired with longitudinal multiomics data enables mechanistic microbiome research.</title>
        <authorList>
            <person name="Poyet M."/>
            <person name="Groussin M."/>
            <person name="Gibbons S.M."/>
            <person name="Avila-Pacheco J."/>
            <person name="Jiang X."/>
            <person name="Kearney S.M."/>
            <person name="Perrotta A.R."/>
            <person name="Berdy B."/>
            <person name="Zhao S."/>
            <person name="Lieberman T.D."/>
            <person name="Swanson P.K."/>
            <person name="Smith M."/>
            <person name="Roesemann S."/>
            <person name="Alexander J.E."/>
            <person name="Rich S.A."/>
            <person name="Livny J."/>
            <person name="Vlamakis H."/>
            <person name="Clish C."/>
            <person name="Bullock K."/>
            <person name="Deik A."/>
            <person name="Scott J."/>
            <person name="Pierce K.A."/>
            <person name="Xavier R.J."/>
            <person name="Alm E.J."/>
        </authorList>
    </citation>
    <scope>NUCLEOTIDE SEQUENCE</scope>
    <source>
        <strain evidence="10">BIOML-A12</strain>
    </source>
</reference>
<dbReference type="EC" id="5.3.1.9" evidence="3"/>
<dbReference type="InterPro" id="IPR014710">
    <property type="entry name" value="RmlC-like_jellyroll"/>
</dbReference>
<evidence type="ECO:0000259" key="7">
    <source>
        <dbReference type="Pfam" id="PF06560"/>
    </source>
</evidence>
<dbReference type="InterPro" id="IPR011051">
    <property type="entry name" value="RmlC_Cupin_sf"/>
</dbReference>
<keyword evidence="4" id="KW-0312">Gluconeogenesis</keyword>
<dbReference type="GO" id="GO:0006096">
    <property type="term" value="P:glycolytic process"/>
    <property type="evidence" value="ECO:0007669"/>
    <property type="project" value="UniProtKB-UniPathway"/>
</dbReference>
<reference evidence="8 12" key="1">
    <citation type="submission" date="2014-08" db="EMBL/GenBank/DDBJ databases">
        <title>Clostridium innocuum, an unnegligible vancomycin-resistant pathogen causing extra-intestinal infections.</title>
        <authorList>
            <person name="Feng Y."/>
            <person name="Chiu C.-H."/>
        </authorList>
    </citation>
    <scope>NUCLEOTIDE SEQUENCE [LARGE SCALE GENOMIC DNA]</scope>
    <source>
        <strain evidence="8 12">AN88</strain>
    </source>
</reference>
<dbReference type="InterPro" id="IPR010551">
    <property type="entry name" value="G6P_isomerase_prok"/>
</dbReference>
<dbReference type="EMBL" id="WWTN01000040">
    <property type="protein sequence ID" value="MZH57650.1"/>
    <property type="molecule type" value="Genomic_DNA"/>
</dbReference>
<evidence type="ECO:0000313" key="9">
    <source>
        <dbReference type="EMBL" id="MCR0233010.1"/>
    </source>
</evidence>
<sequence length="258" mass="29344">MEFYPGFDIESREKDMEFVYGPDVFGPKPEKRTLEAIRSSLQDPSCTGPEILYSIVMDVGRKQDHTAITERNLLYGAVTYAKGTLGKEPVRSQGHIHAISPSCQSSTCEVYEIWDGEAFIYMQEYGKDDAGNCYAVHAKAGEVVIVPPGWVHATINANVEKPLTFGAWCVRDFGFDYEEVRAHHGIAYFPVVEAGNITWEINPAYKNAKLHVIAAHDYPQFDLEPGKPIYTQFIEDPDRFLFVSRPQLKEKEWEEFHK</sequence>
<keyword evidence="5" id="KW-0324">Glycolysis</keyword>
<dbReference type="Proteomes" id="UP000604383">
    <property type="component" value="Unassembled WGS sequence"/>
</dbReference>
<dbReference type="Proteomes" id="UP000503330">
    <property type="component" value="Chromosome"/>
</dbReference>
<comment type="similarity">
    <text evidence="2">Belongs to the archaeal-type GPI family.</text>
</comment>
<dbReference type="Gene3D" id="2.60.120.10">
    <property type="entry name" value="Jelly Rolls"/>
    <property type="match status" value="1"/>
</dbReference>
<organism evidence="8 12">
    <name type="scientific">Clostridium innocuum</name>
    <dbReference type="NCBI Taxonomy" id="1522"/>
    <lineage>
        <taxon>Bacteria</taxon>
        <taxon>Bacillati</taxon>
        <taxon>Bacillota</taxon>
        <taxon>Clostridia</taxon>
        <taxon>Eubacteriales</taxon>
        <taxon>Clostridiaceae</taxon>
        <taxon>Clostridium</taxon>
    </lineage>
</organism>
<feature type="domain" description="Glucose-6-phosphate isomerase prokaryote" evidence="7">
    <location>
        <begin position="50"/>
        <end position="199"/>
    </location>
</feature>
<reference evidence="11 13" key="3">
    <citation type="submission" date="2020-02" db="EMBL/GenBank/DDBJ databases">
        <authorList>
            <person name="Kociolek L.K."/>
            <person name="Ozer E.A."/>
        </authorList>
    </citation>
    <scope>NUCLEOTIDE SEQUENCE [LARGE SCALE GENOMIC DNA]</scope>
    <source>
        <strain evidence="11 13">ATCC 14501</strain>
    </source>
</reference>
<gene>
    <name evidence="8" type="ORF">CIAN88_17600</name>
    <name evidence="11" type="ORF">G4D54_18525</name>
    <name evidence="10" type="ORF">GT664_18300</name>
    <name evidence="9" type="ORF">MKC95_09560</name>
</gene>
<evidence type="ECO:0000313" key="11">
    <source>
        <dbReference type="EMBL" id="QJA04276.1"/>
    </source>
</evidence>
<evidence type="ECO:0000256" key="2">
    <source>
        <dbReference type="ARBA" id="ARBA00006542"/>
    </source>
</evidence>
<evidence type="ECO:0000313" key="12">
    <source>
        <dbReference type="Proteomes" id="UP000030008"/>
    </source>
</evidence>
<dbReference type="Pfam" id="PF06560">
    <property type="entry name" value="GPI"/>
    <property type="match status" value="1"/>
</dbReference>
<dbReference type="AlphaFoldDB" id="A0A099I1W4"/>
<name>A0A099I1W4_CLOIN</name>
<dbReference type="RefSeq" id="WP_002607793.1">
    <property type="nucleotide sequence ID" value="NZ_AP025565.1"/>
</dbReference>
<dbReference type="GO" id="GO:0006094">
    <property type="term" value="P:gluconeogenesis"/>
    <property type="evidence" value="ECO:0007669"/>
    <property type="project" value="UniProtKB-KW"/>
</dbReference>
<dbReference type="EMBL" id="CP048838">
    <property type="protein sequence ID" value="QJA04276.1"/>
    <property type="molecule type" value="Genomic_DNA"/>
</dbReference>